<gene>
    <name evidence="1" type="ORF">LOK49_LG04G03148</name>
</gene>
<evidence type="ECO:0000313" key="2">
    <source>
        <dbReference type="Proteomes" id="UP001060215"/>
    </source>
</evidence>
<name>A0ACC0I2Y2_9ERIC</name>
<proteinExistence type="predicted"/>
<organism evidence="1 2">
    <name type="scientific">Camellia lanceoleosa</name>
    <dbReference type="NCBI Taxonomy" id="1840588"/>
    <lineage>
        <taxon>Eukaryota</taxon>
        <taxon>Viridiplantae</taxon>
        <taxon>Streptophyta</taxon>
        <taxon>Embryophyta</taxon>
        <taxon>Tracheophyta</taxon>
        <taxon>Spermatophyta</taxon>
        <taxon>Magnoliopsida</taxon>
        <taxon>eudicotyledons</taxon>
        <taxon>Gunneridae</taxon>
        <taxon>Pentapetalae</taxon>
        <taxon>asterids</taxon>
        <taxon>Ericales</taxon>
        <taxon>Theaceae</taxon>
        <taxon>Camellia</taxon>
    </lineage>
</organism>
<protein>
    <submittedName>
        <fullName evidence="1">VQ motif-containing protein 29</fullName>
    </submittedName>
</protein>
<reference evidence="1 2" key="1">
    <citation type="journal article" date="2022" name="Plant J.">
        <title>Chromosome-level genome of Camellia lanceoleosa provides a valuable resource for understanding genome evolution and self-incompatibility.</title>
        <authorList>
            <person name="Gong W."/>
            <person name="Xiao S."/>
            <person name="Wang L."/>
            <person name="Liao Z."/>
            <person name="Chang Y."/>
            <person name="Mo W."/>
            <person name="Hu G."/>
            <person name="Li W."/>
            <person name="Zhao G."/>
            <person name="Zhu H."/>
            <person name="Hu X."/>
            <person name="Ji K."/>
            <person name="Xiang X."/>
            <person name="Song Q."/>
            <person name="Yuan D."/>
            <person name="Jin S."/>
            <person name="Zhang L."/>
        </authorList>
    </citation>
    <scope>NUCLEOTIDE SEQUENCE [LARGE SCALE GENOMIC DNA]</scope>
    <source>
        <strain evidence="1">SQ_2022a</strain>
    </source>
</reference>
<comment type="caution">
    <text evidence="1">The sequence shown here is derived from an EMBL/GenBank/DDBJ whole genome shotgun (WGS) entry which is preliminary data.</text>
</comment>
<keyword evidence="2" id="KW-1185">Reference proteome</keyword>
<accession>A0ACC0I2Y2</accession>
<dbReference type="EMBL" id="CM045759">
    <property type="protein sequence ID" value="KAI8019598.1"/>
    <property type="molecule type" value="Genomic_DNA"/>
</dbReference>
<sequence length="162" mass="17465">MESQSFSSSLSSAKAPSFRSTLHSVRKIPAKPWKKPIAPLAPPNPPRIYRVKSIDFKQVVQKLTGASESQSRRLQSVAPPPLTLSSTQSAISDNSDKAVVGSTLEHLLLPNTTMTPLSATFRDLGEVSPLGFSLSPSSSRAWFSFLLQSPGTLSSFEHSTVL</sequence>
<evidence type="ECO:0000313" key="1">
    <source>
        <dbReference type="EMBL" id="KAI8019598.1"/>
    </source>
</evidence>
<dbReference type="Proteomes" id="UP001060215">
    <property type="component" value="Chromosome 2"/>
</dbReference>